<proteinExistence type="predicted"/>
<dbReference type="EMBL" id="JASCZI010060799">
    <property type="protein sequence ID" value="MED6136089.1"/>
    <property type="molecule type" value="Genomic_DNA"/>
</dbReference>
<feature type="non-terminal residue" evidence="1">
    <location>
        <position position="1"/>
    </location>
</feature>
<evidence type="ECO:0000313" key="2">
    <source>
        <dbReference type="Proteomes" id="UP001341840"/>
    </source>
</evidence>
<dbReference type="Proteomes" id="UP001341840">
    <property type="component" value="Unassembled WGS sequence"/>
</dbReference>
<keyword evidence="2" id="KW-1185">Reference proteome</keyword>
<comment type="caution">
    <text evidence="1">The sequence shown here is derived from an EMBL/GenBank/DDBJ whole genome shotgun (WGS) entry which is preliminary data.</text>
</comment>
<reference evidence="1 2" key="1">
    <citation type="journal article" date="2023" name="Plants (Basel)">
        <title>Bridging the Gap: Combining Genomics and Transcriptomics Approaches to Understand Stylosanthes scabra, an Orphan Legume from the Brazilian Caatinga.</title>
        <authorList>
            <person name="Ferreira-Neto J.R.C."/>
            <person name="da Silva M.D."/>
            <person name="Binneck E."/>
            <person name="de Melo N.F."/>
            <person name="da Silva R.H."/>
            <person name="de Melo A.L.T.M."/>
            <person name="Pandolfi V."/>
            <person name="Bustamante F.O."/>
            <person name="Brasileiro-Vidal A.C."/>
            <person name="Benko-Iseppon A.M."/>
        </authorList>
    </citation>
    <scope>NUCLEOTIDE SEQUENCE [LARGE SCALE GENOMIC DNA]</scope>
    <source>
        <tissue evidence="1">Leaves</tissue>
    </source>
</reference>
<protein>
    <recommendedName>
        <fullName evidence="3">Peptidylprolyl isomerase</fullName>
    </recommendedName>
</protein>
<evidence type="ECO:0008006" key="3">
    <source>
        <dbReference type="Google" id="ProtNLM"/>
    </source>
</evidence>
<name>A0ABU6SI90_9FABA</name>
<gene>
    <name evidence="1" type="ORF">PIB30_052680</name>
</gene>
<accession>A0ABU6SI90</accession>
<evidence type="ECO:0000313" key="1">
    <source>
        <dbReference type="EMBL" id="MED6136089.1"/>
    </source>
</evidence>
<organism evidence="1 2">
    <name type="scientific">Stylosanthes scabra</name>
    <dbReference type="NCBI Taxonomy" id="79078"/>
    <lineage>
        <taxon>Eukaryota</taxon>
        <taxon>Viridiplantae</taxon>
        <taxon>Streptophyta</taxon>
        <taxon>Embryophyta</taxon>
        <taxon>Tracheophyta</taxon>
        <taxon>Spermatophyta</taxon>
        <taxon>Magnoliopsida</taxon>
        <taxon>eudicotyledons</taxon>
        <taxon>Gunneridae</taxon>
        <taxon>Pentapetalae</taxon>
        <taxon>rosids</taxon>
        <taxon>fabids</taxon>
        <taxon>Fabales</taxon>
        <taxon>Fabaceae</taxon>
        <taxon>Papilionoideae</taxon>
        <taxon>50 kb inversion clade</taxon>
        <taxon>dalbergioids sensu lato</taxon>
        <taxon>Dalbergieae</taxon>
        <taxon>Pterocarpus clade</taxon>
        <taxon>Stylosanthes</taxon>
    </lineage>
</organism>
<sequence>VNFIPKNLPAVVAPAQVVIEFAIVDCKLRCGSQRARQIREGSIIHVRLGDVDGLGGQDLLSSVRGCLEPKIVNEMLKKVRLAWAVACFYKRGLGSLRMSV</sequence>